<dbReference type="EMBL" id="QQXL01000001">
    <property type="protein sequence ID" value="RKW71725.1"/>
    <property type="molecule type" value="Genomic_DNA"/>
</dbReference>
<dbReference type="AlphaFoldDB" id="A0A496PMG8"/>
<dbReference type="RefSeq" id="WP_121483988.1">
    <property type="nucleotide sequence ID" value="NZ_QQXL01000001.1"/>
</dbReference>
<comment type="caution">
    <text evidence="2">The sequence shown here is derived from an EMBL/GenBank/DDBJ whole genome shotgun (WGS) entry which is preliminary data.</text>
</comment>
<gene>
    <name evidence="2" type="ORF">DWQ67_02540</name>
</gene>
<evidence type="ECO:0000313" key="2">
    <source>
        <dbReference type="EMBL" id="RKW71725.1"/>
    </source>
</evidence>
<sequence>MTHTKSSARRRVAGFFMLPLLALGCLGLSSCSANRGTEASDQFDSAVGKLAGVTEVSSFGVNNLPFAGSGDATITVDQALDAGKVKELAHQVGSIAAGQGGMTWHKIELELGKDTVAIVPRRDDITDARLDRLATLRASGNFSELHLGSGYLNVDQDVVGVVPGTSLCEMEPAYDELAKYDWPDGNGQRLTVAATHGPDGTNSFGDARGPVKPGPVGRAVFAAVCKDTTAGIRRLAADGVELSIAAYSAADADQIESLIRSVPGSEAIRVKVTER</sequence>
<feature type="chain" id="PRO_5039555276" description="LppX_LprAFG lipoprotein" evidence="1">
    <location>
        <begin position="36"/>
        <end position="275"/>
    </location>
</feature>
<reference evidence="2 3" key="1">
    <citation type="submission" date="2018-07" db="EMBL/GenBank/DDBJ databases">
        <title>Arthrobacter sp. nov., isolated from raw cow's milk with high bacterial count.</title>
        <authorList>
            <person name="Hahne J."/>
            <person name="Isele D."/>
            <person name="Lipski A."/>
        </authorList>
    </citation>
    <scope>NUCLEOTIDE SEQUENCE [LARGE SCALE GENOMIC DNA]</scope>
    <source>
        <strain evidence="2 3">JZ R-183</strain>
    </source>
</reference>
<dbReference type="PROSITE" id="PS51257">
    <property type="entry name" value="PROKAR_LIPOPROTEIN"/>
    <property type="match status" value="1"/>
</dbReference>
<dbReference type="Proteomes" id="UP000273119">
    <property type="component" value="Unassembled WGS sequence"/>
</dbReference>
<organism evidence="2 3">
    <name type="scientific">Galactobacter caseinivorans</name>
    <dbReference type="NCBI Taxonomy" id="2676123"/>
    <lineage>
        <taxon>Bacteria</taxon>
        <taxon>Bacillati</taxon>
        <taxon>Actinomycetota</taxon>
        <taxon>Actinomycetes</taxon>
        <taxon>Micrococcales</taxon>
        <taxon>Micrococcaceae</taxon>
        <taxon>Galactobacter</taxon>
    </lineage>
</organism>
<protein>
    <recommendedName>
        <fullName evidence="4">LppX_LprAFG lipoprotein</fullName>
    </recommendedName>
</protein>
<keyword evidence="3" id="KW-1185">Reference proteome</keyword>
<evidence type="ECO:0008006" key="4">
    <source>
        <dbReference type="Google" id="ProtNLM"/>
    </source>
</evidence>
<evidence type="ECO:0000313" key="3">
    <source>
        <dbReference type="Proteomes" id="UP000273119"/>
    </source>
</evidence>
<feature type="signal peptide" evidence="1">
    <location>
        <begin position="1"/>
        <end position="35"/>
    </location>
</feature>
<keyword evidence="1" id="KW-0732">Signal</keyword>
<accession>A0A496PMG8</accession>
<evidence type="ECO:0000256" key="1">
    <source>
        <dbReference type="SAM" id="SignalP"/>
    </source>
</evidence>
<name>A0A496PMG8_9MICC</name>
<proteinExistence type="predicted"/>